<dbReference type="EMBL" id="JACEEZ010015623">
    <property type="protein sequence ID" value="KAG0718720.1"/>
    <property type="molecule type" value="Genomic_DNA"/>
</dbReference>
<evidence type="ECO:0000313" key="3">
    <source>
        <dbReference type="Proteomes" id="UP000770661"/>
    </source>
</evidence>
<feature type="region of interest" description="Disordered" evidence="1">
    <location>
        <begin position="1"/>
        <end position="25"/>
    </location>
</feature>
<organism evidence="2 3">
    <name type="scientific">Chionoecetes opilio</name>
    <name type="common">Atlantic snow crab</name>
    <name type="synonym">Cancer opilio</name>
    <dbReference type="NCBI Taxonomy" id="41210"/>
    <lineage>
        <taxon>Eukaryota</taxon>
        <taxon>Metazoa</taxon>
        <taxon>Ecdysozoa</taxon>
        <taxon>Arthropoda</taxon>
        <taxon>Crustacea</taxon>
        <taxon>Multicrustacea</taxon>
        <taxon>Malacostraca</taxon>
        <taxon>Eumalacostraca</taxon>
        <taxon>Eucarida</taxon>
        <taxon>Decapoda</taxon>
        <taxon>Pleocyemata</taxon>
        <taxon>Brachyura</taxon>
        <taxon>Eubrachyura</taxon>
        <taxon>Majoidea</taxon>
        <taxon>Majidae</taxon>
        <taxon>Chionoecetes</taxon>
    </lineage>
</organism>
<accession>A0A8J4Y0H8</accession>
<dbReference type="OrthoDB" id="5985519at2759"/>
<gene>
    <name evidence="2" type="ORF">GWK47_051925</name>
</gene>
<comment type="caution">
    <text evidence="2">The sequence shown here is derived from an EMBL/GenBank/DDBJ whole genome shotgun (WGS) entry which is preliminary data.</text>
</comment>
<dbReference type="Proteomes" id="UP000770661">
    <property type="component" value="Unassembled WGS sequence"/>
</dbReference>
<reference evidence="2" key="1">
    <citation type="submission" date="2020-07" db="EMBL/GenBank/DDBJ databases">
        <title>The High-quality genome of the commercially important snow crab, Chionoecetes opilio.</title>
        <authorList>
            <person name="Jeong J.-H."/>
            <person name="Ryu S."/>
        </authorList>
    </citation>
    <scope>NUCLEOTIDE SEQUENCE</scope>
    <source>
        <strain evidence="2">MADBK_172401_WGS</strain>
        <tissue evidence="2">Digestive gland</tissue>
    </source>
</reference>
<keyword evidence="3" id="KW-1185">Reference proteome</keyword>
<dbReference type="AlphaFoldDB" id="A0A8J4Y0H8"/>
<evidence type="ECO:0000256" key="1">
    <source>
        <dbReference type="SAM" id="MobiDB-lite"/>
    </source>
</evidence>
<evidence type="ECO:0000313" key="2">
    <source>
        <dbReference type="EMBL" id="KAG0718720.1"/>
    </source>
</evidence>
<protein>
    <submittedName>
        <fullName evidence="2">Uncharacterized protein</fullName>
    </submittedName>
</protein>
<proteinExistence type="predicted"/>
<name>A0A8J4Y0H8_CHIOP</name>
<sequence length="106" mass="12464">MLRALRTVVRDQRPNTPEGDQEPLTKRFPKVRVPEDRKVRHHCRHDFVFCVTYLSRMAANLGLSAETDRLTLRQGRSKGMCYKQSRRLRIFCNLPHIKTTAVKKET</sequence>